<evidence type="ECO:0000256" key="1">
    <source>
        <dbReference type="ARBA" id="ARBA00010641"/>
    </source>
</evidence>
<dbReference type="AlphaFoldDB" id="A0A0C4WGA5"/>
<keyword evidence="10" id="KW-1185">Reference proteome</keyword>
<dbReference type="NCBIfam" id="TIGR02937">
    <property type="entry name" value="sigma70-ECF"/>
    <property type="match status" value="1"/>
</dbReference>
<dbReference type="GO" id="GO:0016987">
    <property type="term" value="F:sigma factor activity"/>
    <property type="evidence" value="ECO:0007669"/>
    <property type="project" value="UniProtKB-KW"/>
</dbReference>
<dbReference type="SUPFAM" id="SSF88946">
    <property type="entry name" value="Sigma2 domain of RNA polymerase sigma factors"/>
    <property type="match status" value="1"/>
</dbReference>
<comment type="similarity">
    <text evidence="1 6">Belongs to the sigma-70 factor family. ECF subfamily.</text>
</comment>
<evidence type="ECO:0000256" key="3">
    <source>
        <dbReference type="ARBA" id="ARBA00023082"/>
    </source>
</evidence>
<dbReference type="Gene3D" id="1.10.10.10">
    <property type="entry name" value="Winged helix-like DNA-binding domain superfamily/Winged helix DNA-binding domain"/>
    <property type="match status" value="1"/>
</dbReference>
<dbReference type="InterPro" id="IPR013324">
    <property type="entry name" value="RNA_pol_sigma_r3/r4-like"/>
</dbReference>
<sequence length="193" mass="22143">MTSRYASHIIIIIIISTESRALAVNTGNLDRHNLLHSLYLDHRLWLNGWLRRRLGCPHSADDLTQDAFVQVMGSRDLLRLEQPRAFLTTIAKRLLFNHYRRQDVERAYLEALAALPAAEQPSEEVRAIAMETLLELARLLEDLPLPVRQAFLYAQLDGLPYAEIAERLGISLATVKRYLAKAAQRCYFAELYE</sequence>
<feature type="domain" description="RNA polymerase sigma-70 region 2" evidence="7">
    <location>
        <begin position="38"/>
        <end position="103"/>
    </location>
</feature>
<dbReference type="InterPro" id="IPR000838">
    <property type="entry name" value="RNA_pol_sigma70_ECF_CS"/>
</dbReference>
<keyword evidence="2 6" id="KW-0805">Transcription regulation</keyword>
<dbReference type="CDD" id="cd06171">
    <property type="entry name" value="Sigma70_r4"/>
    <property type="match status" value="1"/>
</dbReference>
<organism evidence="9 10">
    <name type="scientific">Azotobacter chroococcum NCIMB 8003</name>
    <dbReference type="NCBI Taxonomy" id="1328314"/>
    <lineage>
        <taxon>Bacteria</taxon>
        <taxon>Pseudomonadati</taxon>
        <taxon>Pseudomonadota</taxon>
        <taxon>Gammaproteobacteria</taxon>
        <taxon>Pseudomonadales</taxon>
        <taxon>Pseudomonadaceae</taxon>
        <taxon>Azotobacter</taxon>
    </lineage>
</organism>
<accession>A0A0C4WGA5</accession>
<dbReference type="HOGENOM" id="CLU_047691_12_1_6"/>
<dbReference type="InterPro" id="IPR039425">
    <property type="entry name" value="RNA_pol_sigma-70-like"/>
</dbReference>
<dbReference type="KEGG" id="acx:Achr_4520"/>
<dbReference type="InterPro" id="IPR013325">
    <property type="entry name" value="RNA_pol_sigma_r2"/>
</dbReference>
<evidence type="ECO:0000256" key="4">
    <source>
        <dbReference type="ARBA" id="ARBA00023125"/>
    </source>
</evidence>
<dbReference type="InterPro" id="IPR014284">
    <property type="entry name" value="RNA_pol_sigma-70_dom"/>
</dbReference>
<keyword evidence="4 6" id="KW-0238">DNA-binding</keyword>
<dbReference type="InterPro" id="IPR036388">
    <property type="entry name" value="WH-like_DNA-bd_sf"/>
</dbReference>
<gene>
    <name evidence="9" type="ORF">Achr_4520</name>
</gene>
<feature type="domain" description="RNA polymerase sigma factor 70 region 4 type 2" evidence="8">
    <location>
        <begin position="134"/>
        <end position="186"/>
    </location>
</feature>
<evidence type="ECO:0000313" key="10">
    <source>
        <dbReference type="Proteomes" id="UP000068210"/>
    </source>
</evidence>
<dbReference type="PANTHER" id="PTHR43133:SF63">
    <property type="entry name" value="RNA POLYMERASE SIGMA FACTOR FECI-RELATED"/>
    <property type="match status" value="1"/>
</dbReference>
<dbReference type="SUPFAM" id="SSF88659">
    <property type="entry name" value="Sigma3 and sigma4 domains of RNA polymerase sigma factors"/>
    <property type="match status" value="1"/>
</dbReference>
<dbReference type="Gene3D" id="1.10.1740.10">
    <property type="match status" value="1"/>
</dbReference>
<name>A0A0C4WGA5_9GAMM</name>
<dbReference type="NCBIfam" id="NF009180">
    <property type="entry name" value="PRK12528.1"/>
    <property type="match status" value="1"/>
</dbReference>
<dbReference type="Pfam" id="PF04542">
    <property type="entry name" value="Sigma70_r2"/>
    <property type="match status" value="1"/>
</dbReference>
<keyword evidence="5 6" id="KW-0804">Transcription</keyword>
<evidence type="ECO:0000256" key="5">
    <source>
        <dbReference type="ARBA" id="ARBA00023163"/>
    </source>
</evidence>
<dbReference type="GO" id="GO:0003677">
    <property type="term" value="F:DNA binding"/>
    <property type="evidence" value="ECO:0007669"/>
    <property type="project" value="UniProtKB-KW"/>
</dbReference>
<reference evidence="9 10" key="1">
    <citation type="journal article" date="2015" name="PLoS ONE">
        <title>Azotobacter Genomes: The Genome of Azotobacter chroococcum NCIMB 8003 (ATCC 4412).</title>
        <authorList>
            <person name="Robson R.L."/>
            <person name="Jones R."/>
            <person name="Robson R.M."/>
            <person name="Schwartz A."/>
            <person name="Richardson T.H."/>
        </authorList>
    </citation>
    <scope>NUCLEOTIDE SEQUENCE [LARGE SCALE GENOMIC DNA]</scope>
    <source>
        <strain evidence="9 10">NCIMB 8003</strain>
    </source>
</reference>
<dbReference type="PANTHER" id="PTHR43133">
    <property type="entry name" value="RNA POLYMERASE ECF-TYPE SIGMA FACTO"/>
    <property type="match status" value="1"/>
</dbReference>
<evidence type="ECO:0000313" key="9">
    <source>
        <dbReference type="EMBL" id="AJE19958.1"/>
    </source>
</evidence>
<protein>
    <recommendedName>
        <fullName evidence="6">RNA polymerase sigma factor</fullName>
    </recommendedName>
</protein>
<dbReference type="PROSITE" id="PS01063">
    <property type="entry name" value="SIGMA70_ECF"/>
    <property type="match status" value="1"/>
</dbReference>
<dbReference type="STRING" id="1328314.Achr_4520"/>
<keyword evidence="3 6" id="KW-0731">Sigma factor</keyword>
<evidence type="ECO:0000259" key="7">
    <source>
        <dbReference type="Pfam" id="PF04542"/>
    </source>
</evidence>
<dbReference type="Pfam" id="PF08281">
    <property type="entry name" value="Sigma70_r4_2"/>
    <property type="match status" value="1"/>
</dbReference>
<evidence type="ECO:0000256" key="2">
    <source>
        <dbReference type="ARBA" id="ARBA00023015"/>
    </source>
</evidence>
<dbReference type="InterPro" id="IPR013249">
    <property type="entry name" value="RNA_pol_sigma70_r4_t2"/>
</dbReference>
<proteinExistence type="inferred from homology"/>
<dbReference type="EMBL" id="CP010415">
    <property type="protein sequence ID" value="AJE19958.1"/>
    <property type="molecule type" value="Genomic_DNA"/>
</dbReference>
<dbReference type="Proteomes" id="UP000068210">
    <property type="component" value="Chromosome"/>
</dbReference>
<dbReference type="GO" id="GO:0006352">
    <property type="term" value="P:DNA-templated transcription initiation"/>
    <property type="evidence" value="ECO:0007669"/>
    <property type="project" value="InterPro"/>
</dbReference>
<dbReference type="FunFam" id="1.10.1740.10:FF:000009">
    <property type="entry name" value="RNA polymerase sigma factor"/>
    <property type="match status" value="1"/>
</dbReference>
<dbReference type="InterPro" id="IPR007627">
    <property type="entry name" value="RNA_pol_sigma70_r2"/>
</dbReference>
<evidence type="ECO:0000259" key="8">
    <source>
        <dbReference type="Pfam" id="PF08281"/>
    </source>
</evidence>
<evidence type="ECO:0000256" key="6">
    <source>
        <dbReference type="RuleBase" id="RU000716"/>
    </source>
</evidence>